<comment type="caution">
    <text evidence="2">The sequence shown here is derived from an EMBL/GenBank/DDBJ whole genome shotgun (WGS) entry which is preliminary data.</text>
</comment>
<dbReference type="Proteomes" id="UP000315295">
    <property type="component" value="Unassembled WGS sequence"/>
</dbReference>
<dbReference type="EMBL" id="VIEB01001130">
    <property type="protein sequence ID" value="TQD75075.1"/>
    <property type="molecule type" value="Genomic_DNA"/>
</dbReference>
<dbReference type="AlphaFoldDB" id="A0A540KLH0"/>
<gene>
    <name evidence="2" type="ORF">C1H46_039393</name>
</gene>
<name>A0A540KLH0_MALBA</name>
<accession>A0A540KLH0</accession>
<feature type="region of interest" description="Disordered" evidence="1">
    <location>
        <begin position="67"/>
        <end position="90"/>
    </location>
</feature>
<sequence>MALRSRRNTTRNGNASDTGEAASRLDESQREGQRQENLDEYDMPDIIASIHALGEAQKEIDASVKELKNSIPKPNENANDKDCTPMEMAS</sequence>
<evidence type="ECO:0000313" key="2">
    <source>
        <dbReference type="EMBL" id="TQD75075.1"/>
    </source>
</evidence>
<evidence type="ECO:0000256" key="1">
    <source>
        <dbReference type="SAM" id="MobiDB-lite"/>
    </source>
</evidence>
<protein>
    <submittedName>
        <fullName evidence="2">Uncharacterized protein</fullName>
    </submittedName>
</protein>
<feature type="compositionally biased region" description="Basic and acidic residues" evidence="1">
    <location>
        <begin position="23"/>
        <end position="37"/>
    </location>
</feature>
<evidence type="ECO:0000313" key="3">
    <source>
        <dbReference type="Proteomes" id="UP000315295"/>
    </source>
</evidence>
<proteinExistence type="predicted"/>
<keyword evidence="3" id="KW-1185">Reference proteome</keyword>
<organism evidence="2 3">
    <name type="scientific">Malus baccata</name>
    <name type="common">Siberian crab apple</name>
    <name type="synonym">Pyrus baccata</name>
    <dbReference type="NCBI Taxonomy" id="106549"/>
    <lineage>
        <taxon>Eukaryota</taxon>
        <taxon>Viridiplantae</taxon>
        <taxon>Streptophyta</taxon>
        <taxon>Embryophyta</taxon>
        <taxon>Tracheophyta</taxon>
        <taxon>Spermatophyta</taxon>
        <taxon>Magnoliopsida</taxon>
        <taxon>eudicotyledons</taxon>
        <taxon>Gunneridae</taxon>
        <taxon>Pentapetalae</taxon>
        <taxon>rosids</taxon>
        <taxon>fabids</taxon>
        <taxon>Rosales</taxon>
        <taxon>Rosaceae</taxon>
        <taxon>Amygdaloideae</taxon>
        <taxon>Maleae</taxon>
        <taxon>Malus</taxon>
    </lineage>
</organism>
<feature type="region of interest" description="Disordered" evidence="1">
    <location>
        <begin position="1"/>
        <end position="43"/>
    </location>
</feature>
<reference evidence="2 3" key="1">
    <citation type="journal article" date="2019" name="G3 (Bethesda)">
        <title>Sequencing of a Wild Apple (Malus baccata) Genome Unravels the Differences Between Cultivated and Wild Apple Species Regarding Disease Resistance and Cold Tolerance.</title>
        <authorList>
            <person name="Chen X."/>
        </authorList>
    </citation>
    <scope>NUCLEOTIDE SEQUENCE [LARGE SCALE GENOMIC DNA]</scope>
    <source>
        <strain evidence="3">cv. Shandingzi</strain>
        <tissue evidence="2">Leaves</tissue>
    </source>
</reference>